<keyword evidence="3" id="KW-1185">Reference proteome</keyword>
<feature type="domain" description="Extradiol ring-cleavage dioxygenase class III enzyme subunit B" evidence="1">
    <location>
        <begin position="10"/>
        <end position="256"/>
    </location>
</feature>
<dbReference type="InterPro" id="IPR004183">
    <property type="entry name" value="Xdiol_dOase_suB"/>
</dbReference>
<comment type="caution">
    <text evidence="2">The sequence shown here is derived from an EMBL/GenBank/DDBJ whole genome shotgun (WGS) entry which is preliminary data.</text>
</comment>
<dbReference type="RefSeq" id="WP_377247902.1">
    <property type="nucleotide sequence ID" value="NZ_JBHLUH010000009.1"/>
</dbReference>
<evidence type="ECO:0000259" key="1">
    <source>
        <dbReference type="Pfam" id="PF02900"/>
    </source>
</evidence>
<protein>
    <recommendedName>
        <fullName evidence="1">Extradiol ring-cleavage dioxygenase class III enzyme subunit B domain-containing protein</fullName>
    </recommendedName>
</protein>
<sequence>MGTLAYAGATSHVGKIARDPHATPEVSDGLHAAWDTMRDDLYGREVDALIVVATDHYETFGLHNYPSFCLGVSDSYEAWGEFGNPTGTVAGHAALSEALLEGLVSRGFDLSRSFDMRLDHSFVVPLTKLLRTPPIPVIPLFVNCNTPPLPSLSRCFALGGAIADVVERLPGDTRVAVVGTGGISHWVGLPRAGQINEEFDRRFLELIGATQLDEVLSWSDEWINEYAGNGALEIRTWMVAHGAARSAPATVLAYAPMHPWHTGIGIVRYEIGVPA</sequence>
<dbReference type="CDD" id="cd07359">
    <property type="entry name" value="PCA_45_Doxase_B_like"/>
    <property type="match status" value="1"/>
</dbReference>
<dbReference type="Pfam" id="PF02900">
    <property type="entry name" value="LigB"/>
    <property type="match status" value="1"/>
</dbReference>
<dbReference type="EMBL" id="JBHLUH010000009">
    <property type="protein sequence ID" value="MFC0527629.1"/>
    <property type="molecule type" value="Genomic_DNA"/>
</dbReference>
<dbReference type="SUPFAM" id="SSF53213">
    <property type="entry name" value="LigB-like"/>
    <property type="match status" value="1"/>
</dbReference>
<organism evidence="2 3">
    <name type="scientific">Phytohabitans kaempferiae</name>
    <dbReference type="NCBI Taxonomy" id="1620943"/>
    <lineage>
        <taxon>Bacteria</taxon>
        <taxon>Bacillati</taxon>
        <taxon>Actinomycetota</taxon>
        <taxon>Actinomycetes</taxon>
        <taxon>Micromonosporales</taxon>
        <taxon>Micromonosporaceae</taxon>
    </lineage>
</organism>
<dbReference type="Gene3D" id="3.40.830.10">
    <property type="entry name" value="LigB-like"/>
    <property type="match status" value="1"/>
</dbReference>
<name>A0ABV6LZ84_9ACTN</name>
<evidence type="ECO:0000313" key="2">
    <source>
        <dbReference type="EMBL" id="MFC0527629.1"/>
    </source>
</evidence>
<evidence type="ECO:0000313" key="3">
    <source>
        <dbReference type="Proteomes" id="UP001589867"/>
    </source>
</evidence>
<gene>
    <name evidence="2" type="ORF">ACFFIA_08155</name>
</gene>
<accession>A0ABV6LZ84</accession>
<dbReference type="Proteomes" id="UP001589867">
    <property type="component" value="Unassembled WGS sequence"/>
</dbReference>
<proteinExistence type="predicted"/>
<reference evidence="2 3" key="1">
    <citation type="submission" date="2024-09" db="EMBL/GenBank/DDBJ databases">
        <authorList>
            <person name="Sun Q."/>
            <person name="Mori K."/>
        </authorList>
    </citation>
    <scope>NUCLEOTIDE SEQUENCE [LARGE SCALE GENOMIC DNA]</scope>
    <source>
        <strain evidence="2 3">TBRC 3947</strain>
    </source>
</reference>